<evidence type="ECO:0000313" key="2">
    <source>
        <dbReference type="Proteomes" id="UP000294547"/>
    </source>
</evidence>
<protein>
    <submittedName>
        <fullName evidence="1">Uncharacterized protein (DUF1501 family)</fullName>
    </submittedName>
</protein>
<dbReference type="InterPro" id="IPR010869">
    <property type="entry name" value="DUF1501"/>
</dbReference>
<dbReference type="OrthoDB" id="9779968at2"/>
<keyword evidence="2" id="KW-1185">Reference proteome</keyword>
<name>A0A4R6R5V0_9HYPH</name>
<sequence length="404" mass="41407">MTVPHPSRRAFLGGSVAVAAWAMQPRLGFAGTRRDPRLVVILLRGALDGLGAVAPAFDPDYERQRGDLVLAASGKPAPKLPGGFELNPNLSAFAGMFSAGEASIVHAVCTPYRARSHFDGQDVLESGLPDVATTVDGWLARAVAALPKGDAVGGRTAFSYGATTPLILRGDVPVATIVPKGLDDTDADTARRLLALYKASDPGLASILAEAAPLDKEAAAIMAAGNDMGGPSGGGDLGAGLRMLARSLTAPDGARVAVIDAGGWDTHSNEAPVTGGLGKRLAMLDAALAGFRKAMAGDWRETVVVIATEFGRTARVNGSDGTDHGTGTVAFLVGGAVRGGKVVTDWPGLSDKALLDGRDLAPTTDLRSVLKGVLADHLGLSDRVLAETVFPESAAVKPMRDLLA</sequence>
<dbReference type="Proteomes" id="UP000294547">
    <property type="component" value="Unassembled WGS sequence"/>
</dbReference>
<gene>
    <name evidence="1" type="ORF">EDD54_4559</name>
</gene>
<dbReference type="Pfam" id="PF07394">
    <property type="entry name" value="DUF1501"/>
    <property type="match status" value="1"/>
</dbReference>
<dbReference type="PROSITE" id="PS51318">
    <property type="entry name" value="TAT"/>
    <property type="match status" value="1"/>
</dbReference>
<dbReference type="AlphaFoldDB" id="A0A4R6R5V0"/>
<dbReference type="RefSeq" id="WP_126540749.1">
    <property type="nucleotide sequence ID" value="NZ_BSPM01000001.1"/>
</dbReference>
<reference evidence="1 2" key="1">
    <citation type="submission" date="2019-03" db="EMBL/GenBank/DDBJ databases">
        <title>Genomic Encyclopedia of Type Strains, Phase IV (KMG-IV): sequencing the most valuable type-strain genomes for metagenomic binning, comparative biology and taxonomic classification.</title>
        <authorList>
            <person name="Goeker M."/>
        </authorList>
    </citation>
    <scope>NUCLEOTIDE SEQUENCE [LARGE SCALE GENOMIC DNA]</scope>
    <source>
        <strain evidence="1 2">DSM 102969</strain>
    </source>
</reference>
<evidence type="ECO:0000313" key="1">
    <source>
        <dbReference type="EMBL" id="TDP80926.1"/>
    </source>
</evidence>
<proteinExistence type="predicted"/>
<dbReference type="PANTHER" id="PTHR43737:SF1">
    <property type="entry name" value="DUF1501 DOMAIN-CONTAINING PROTEIN"/>
    <property type="match status" value="1"/>
</dbReference>
<dbReference type="PANTHER" id="PTHR43737">
    <property type="entry name" value="BLL7424 PROTEIN"/>
    <property type="match status" value="1"/>
</dbReference>
<comment type="caution">
    <text evidence="1">The sequence shown here is derived from an EMBL/GenBank/DDBJ whole genome shotgun (WGS) entry which is preliminary data.</text>
</comment>
<dbReference type="InterPro" id="IPR006311">
    <property type="entry name" value="TAT_signal"/>
</dbReference>
<organism evidence="1 2">
    <name type="scientific">Oharaeibacter diazotrophicus</name>
    <dbReference type="NCBI Taxonomy" id="1920512"/>
    <lineage>
        <taxon>Bacteria</taxon>
        <taxon>Pseudomonadati</taxon>
        <taxon>Pseudomonadota</taxon>
        <taxon>Alphaproteobacteria</taxon>
        <taxon>Hyphomicrobiales</taxon>
        <taxon>Pleomorphomonadaceae</taxon>
        <taxon>Oharaeibacter</taxon>
    </lineage>
</organism>
<dbReference type="EMBL" id="SNXY01000014">
    <property type="protein sequence ID" value="TDP80926.1"/>
    <property type="molecule type" value="Genomic_DNA"/>
</dbReference>
<accession>A0A4R6R5V0</accession>